<dbReference type="OrthoDB" id="5419608at2759"/>
<name>A0A1L9V7Z7_ASPGL</name>
<dbReference type="VEuPathDB" id="FungiDB:ASPGLDRAFT_135651"/>
<feature type="region of interest" description="Disordered" evidence="1">
    <location>
        <begin position="125"/>
        <end position="171"/>
    </location>
</feature>
<sequence length="192" mass="19235">MNLTWLLFTASALAATTPTPTAPPSTDSGWSSVGNALQSMTIPSLALPTNSGNLANISPPPRSLIGQVISAVPASVIMDLFDPSKRRALGSKIQAGSTPTWYQNLPTDVKNYMAVVKSQISEGALTASPTASNSDSGSRSGSVSNEATATATAAETTTGAASDTNSGGGIQPGGIEVAIAGAIAIMGMMPLL</sequence>
<dbReference type="GeneID" id="34457656"/>
<evidence type="ECO:0000313" key="2">
    <source>
        <dbReference type="EMBL" id="OJJ80054.1"/>
    </source>
</evidence>
<proteinExistence type="predicted"/>
<dbReference type="EMBL" id="KV878913">
    <property type="protein sequence ID" value="OJJ80054.1"/>
    <property type="molecule type" value="Genomic_DNA"/>
</dbReference>
<organism evidence="2 3">
    <name type="scientific">Aspergillus glaucus CBS 516.65</name>
    <dbReference type="NCBI Taxonomy" id="1160497"/>
    <lineage>
        <taxon>Eukaryota</taxon>
        <taxon>Fungi</taxon>
        <taxon>Dikarya</taxon>
        <taxon>Ascomycota</taxon>
        <taxon>Pezizomycotina</taxon>
        <taxon>Eurotiomycetes</taxon>
        <taxon>Eurotiomycetidae</taxon>
        <taxon>Eurotiales</taxon>
        <taxon>Aspergillaceae</taxon>
        <taxon>Aspergillus</taxon>
        <taxon>Aspergillus subgen. Aspergillus</taxon>
    </lineage>
</organism>
<gene>
    <name evidence="2" type="ORF">ASPGLDRAFT_135651</name>
</gene>
<dbReference type="Proteomes" id="UP000184300">
    <property type="component" value="Unassembled WGS sequence"/>
</dbReference>
<accession>A0A1L9V7Z7</accession>
<feature type="compositionally biased region" description="Low complexity" evidence="1">
    <location>
        <begin position="132"/>
        <end position="161"/>
    </location>
</feature>
<evidence type="ECO:0000313" key="3">
    <source>
        <dbReference type="Proteomes" id="UP000184300"/>
    </source>
</evidence>
<reference evidence="3" key="1">
    <citation type="journal article" date="2017" name="Genome Biol.">
        <title>Comparative genomics reveals high biological diversity and specific adaptations in the industrially and medically important fungal genus Aspergillus.</title>
        <authorList>
            <person name="de Vries R.P."/>
            <person name="Riley R."/>
            <person name="Wiebenga A."/>
            <person name="Aguilar-Osorio G."/>
            <person name="Amillis S."/>
            <person name="Uchima C.A."/>
            <person name="Anderluh G."/>
            <person name="Asadollahi M."/>
            <person name="Askin M."/>
            <person name="Barry K."/>
            <person name="Battaglia E."/>
            <person name="Bayram O."/>
            <person name="Benocci T."/>
            <person name="Braus-Stromeyer S.A."/>
            <person name="Caldana C."/>
            <person name="Canovas D."/>
            <person name="Cerqueira G.C."/>
            <person name="Chen F."/>
            <person name="Chen W."/>
            <person name="Choi C."/>
            <person name="Clum A."/>
            <person name="Dos Santos R.A."/>
            <person name="Damasio A.R."/>
            <person name="Diallinas G."/>
            <person name="Emri T."/>
            <person name="Fekete E."/>
            <person name="Flipphi M."/>
            <person name="Freyberg S."/>
            <person name="Gallo A."/>
            <person name="Gournas C."/>
            <person name="Habgood R."/>
            <person name="Hainaut M."/>
            <person name="Harispe M.L."/>
            <person name="Henrissat B."/>
            <person name="Hilden K.S."/>
            <person name="Hope R."/>
            <person name="Hossain A."/>
            <person name="Karabika E."/>
            <person name="Karaffa L."/>
            <person name="Karanyi Z."/>
            <person name="Krasevec N."/>
            <person name="Kuo A."/>
            <person name="Kusch H."/>
            <person name="LaButti K."/>
            <person name="Lagendijk E.L."/>
            <person name="Lapidus A."/>
            <person name="Levasseur A."/>
            <person name="Lindquist E."/>
            <person name="Lipzen A."/>
            <person name="Logrieco A.F."/>
            <person name="MacCabe A."/>
            <person name="Maekelae M.R."/>
            <person name="Malavazi I."/>
            <person name="Melin P."/>
            <person name="Meyer V."/>
            <person name="Mielnichuk N."/>
            <person name="Miskei M."/>
            <person name="Molnar A.P."/>
            <person name="Mule G."/>
            <person name="Ngan C.Y."/>
            <person name="Orejas M."/>
            <person name="Orosz E."/>
            <person name="Ouedraogo J.P."/>
            <person name="Overkamp K.M."/>
            <person name="Park H.-S."/>
            <person name="Perrone G."/>
            <person name="Piumi F."/>
            <person name="Punt P.J."/>
            <person name="Ram A.F."/>
            <person name="Ramon A."/>
            <person name="Rauscher S."/>
            <person name="Record E."/>
            <person name="Riano-Pachon D.M."/>
            <person name="Robert V."/>
            <person name="Roehrig J."/>
            <person name="Ruller R."/>
            <person name="Salamov A."/>
            <person name="Salih N.S."/>
            <person name="Samson R.A."/>
            <person name="Sandor E."/>
            <person name="Sanguinetti M."/>
            <person name="Schuetze T."/>
            <person name="Sepcic K."/>
            <person name="Shelest E."/>
            <person name="Sherlock G."/>
            <person name="Sophianopoulou V."/>
            <person name="Squina F.M."/>
            <person name="Sun H."/>
            <person name="Susca A."/>
            <person name="Todd R.B."/>
            <person name="Tsang A."/>
            <person name="Unkles S.E."/>
            <person name="van de Wiele N."/>
            <person name="van Rossen-Uffink D."/>
            <person name="Oliveira J.V."/>
            <person name="Vesth T.C."/>
            <person name="Visser J."/>
            <person name="Yu J.-H."/>
            <person name="Zhou M."/>
            <person name="Andersen M.R."/>
            <person name="Archer D.B."/>
            <person name="Baker S.E."/>
            <person name="Benoit I."/>
            <person name="Brakhage A.A."/>
            <person name="Braus G.H."/>
            <person name="Fischer R."/>
            <person name="Frisvad J.C."/>
            <person name="Goldman G.H."/>
            <person name="Houbraken J."/>
            <person name="Oakley B."/>
            <person name="Pocsi I."/>
            <person name="Scazzocchio C."/>
            <person name="Seiboth B."/>
            <person name="vanKuyk P.A."/>
            <person name="Wortman J."/>
            <person name="Dyer P.S."/>
            <person name="Grigoriev I.V."/>
        </authorList>
    </citation>
    <scope>NUCLEOTIDE SEQUENCE [LARGE SCALE GENOMIC DNA]</scope>
    <source>
        <strain evidence="3">CBS 516.65</strain>
    </source>
</reference>
<dbReference type="AlphaFoldDB" id="A0A1L9V7Z7"/>
<keyword evidence="3" id="KW-1185">Reference proteome</keyword>
<evidence type="ECO:0000256" key="1">
    <source>
        <dbReference type="SAM" id="MobiDB-lite"/>
    </source>
</evidence>
<dbReference type="RefSeq" id="XP_022396752.1">
    <property type="nucleotide sequence ID" value="XM_022541395.1"/>
</dbReference>
<protein>
    <submittedName>
        <fullName evidence="2">Uncharacterized protein</fullName>
    </submittedName>
</protein>